<dbReference type="InterPro" id="IPR036514">
    <property type="entry name" value="SGNH_hydro_sf"/>
</dbReference>
<evidence type="ECO:0008006" key="4">
    <source>
        <dbReference type="Google" id="ProtNLM"/>
    </source>
</evidence>
<gene>
    <name evidence="2" type="ORF">RIF29_13486</name>
</gene>
<accession>A0AAN9IP90</accession>
<dbReference type="FunFam" id="3.40.50.1110:FF:000003">
    <property type="entry name" value="GDSL esterase/lipase APG"/>
    <property type="match status" value="1"/>
</dbReference>
<reference evidence="2 3" key="1">
    <citation type="submission" date="2024-01" db="EMBL/GenBank/DDBJ databases">
        <title>The genomes of 5 underutilized Papilionoideae crops provide insights into root nodulation and disease resistanc.</title>
        <authorList>
            <person name="Yuan L."/>
        </authorList>
    </citation>
    <scope>NUCLEOTIDE SEQUENCE [LARGE SCALE GENOMIC DNA]</scope>
    <source>
        <strain evidence="2">ZHUSHIDOU_FW_LH</strain>
        <tissue evidence="2">Leaf</tissue>
    </source>
</reference>
<dbReference type="Gene3D" id="3.40.50.1110">
    <property type="entry name" value="SGNH hydrolase"/>
    <property type="match status" value="1"/>
</dbReference>
<dbReference type="PROSITE" id="PS01098">
    <property type="entry name" value="LIPASE_GDSL_SER"/>
    <property type="match status" value="1"/>
</dbReference>
<sequence length="367" mass="40505">MALFKKLFSSSSFSSSPIIFMLHLILLFTLCYKTKALKLPPNVTYPAVIAFGDSIVDTGNNNNIKTLVKSNFPPYGKNFQGGPTGRFCDGKIPSDFLVEELGIKELLPAYLDPNLKPSDLVTGVCFASAASGYDPLTPQIASVISLSTQLDMFKEYIGKLKGIVGEDRTNFILAKSLYVVVAGSDDIANTYFVTHGRELQYDIPTYTDLMLNGASDFVKDIYKLGARRIAVLGAPPIGCVPSQRTLAGGIIRDCAEKYNYAAMLFNSKLSKEMDSIGRNSPNSRIVYVDAYNPLLDIIVNYQTYGYKVVDRGCCGTGKLEVAVLCNPLDSTCPDASEYVFWDSYHPTESVYRKLISQILQKYISRLY</sequence>
<comment type="caution">
    <text evidence="2">The sequence shown here is derived from an EMBL/GenBank/DDBJ whole genome shotgun (WGS) entry which is preliminary data.</text>
</comment>
<dbReference type="InterPro" id="IPR001087">
    <property type="entry name" value="GDSL"/>
</dbReference>
<dbReference type="Pfam" id="PF00657">
    <property type="entry name" value="Lipase_GDSL"/>
    <property type="match status" value="1"/>
</dbReference>
<protein>
    <recommendedName>
        <fullName evidence="4">GDSL esterase/lipase EXL3</fullName>
    </recommendedName>
</protein>
<evidence type="ECO:0000313" key="2">
    <source>
        <dbReference type="EMBL" id="KAK7283740.1"/>
    </source>
</evidence>
<evidence type="ECO:0000256" key="1">
    <source>
        <dbReference type="ARBA" id="ARBA00008668"/>
    </source>
</evidence>
<dbReference type="InterPro" id="IPR050592">
    <property type="entry name" value="GDSL_lipolytic_enzyme"/>
</dbReference>
<keyword evidence="3" id="KW-1185">Reference proteome</keyword>
<name>A0AAN9IP90_CROPI</name>
<dbReference type="PANTHER" id="PTHR45642">
    <property type="entry name" value="GDSL ESTERASE/LIPASE EXL3"/>
    <property type="match status" value="1"/>
</dbReference>
<evidence type="ECO:0000313" key="3">
    <source>
        <dbReference type="Proteomes" id="UP001372338"/>
    </source>
</evidence>
<proteinExistence type="inferred from homology"/>
<dbReference type="GO" id="GO:0006629">
    <property type="term" value="P:lipid metabolic process"/>
    <property type="evidence" value="ECO:0007669"/>
    <property type="project" value="InterPro"/>
</dbReference>
<comment type="similarity">
    <text evidence="1">Belongs to the 'GDSL' lipolytic enzyme family.</text>
</comment>
<dbReference type="CDD" id="cd01837">
    <property type="entry name" value="SGNH_plant_lipase_like"/>
    <property type="match status" value="1"/>
</dbReference>
<dbReference type="Proteomes" id="UP001372338">
    <property type="component" value="Unassembled WGS sequence"/>
</dbReference>
<dbReference type="GO" id="GO:0016298">
    <property type="term" value="F:lipase activity"/>
    <property type="evidence" value="ECO:0007669"/>
    <property type="project" value="InterPro"/>
</dbReference>
<dbReference type="InterPro" id="IPR035669">
    <property type="entry name" value="SGNH_plant_lipase-like"/>
</dbReference>
<organism evidence="2 3">
    <name type="scientific">Crotalaria pallida</name>
    <name type="common">Smooth rattlebox</name>
    <name type="synonym">Crotalaria striata</name>
    <dbReference type="NCBI Taxonomy" id="3830"/>
    <lineage>
        <taxon>Eukaryota</taxon>
        <taxon>Viridiplantae</taxon>
        <taxon>Streptophyta</taxon>
        <taxon>Embryophyta</taxon>
        <taxon>Tracheophyta</taxon>
        <taxon>Spermatophyta</taxon>
        <taxon>Magnoliopsida</taxon>
        <taxon>eudicotyledons</taxon>
        <taxon>Gunneridae</taxon>
        <taxon>Pentapetalae</taxon>
        <taxon>rosids</taxon>
        <taxon>fabids</taxon>
        <taxon>Fabales</taxon>
        <taxon>Fabaceae</taxon>
        <taxon>Papilionoideae</taxon>
        <taxon>50 kb inversion clade</taxon>
        <taxon>genistoids sensu lato</taxon>
        <taxon>core genistoids</taxon>
        <taxon>Crotalarieae</taxon>
        <taxon>Crotalaria</taxon>
    </lineage>
</organism>
<dbReference type="AlphaFoldDB" id="A0AAN9IP90"/>
<dbReference type="EMBL" id="JAYWIO010000002">
    <property type="protein sequence ID" value="KAK7283740.1"/>
    <property type="molecule type" value="Genomic_DNA"/>
</dbReference>
<dbReference type="InterPro" id="IPR008265">
    <property type="entry name" value="Lipase_GDSL_AS"/>
</dbReference>
<dbReference type="PANTHER" id="PTHR45642:SF150">
    <property type="entry name" value="GDSL ESTERASE_LIPASE EXL3"/>
    <property type="match status" value="1"/>
</dbReference>